<comment type="caution">
    <text evidence="1">The sequence shown here is derived from an EMBL/GenBank/DDBJ whole genome shotgun (WGS) entry which is preliminary data.</text>
</comment>
<accession>A0ACC1LAM9</accession>
<proteinExistence type="predicted"/>
<protein>
    <submittedName>
        <fullName evidence="1">Uncharacterized protein</fullName>
    </submittedName>
</protein>
<evidence type="ECO:0000313" key="1">
    <source>
        <dbReference type="EMBL" id="KAJ2804786.1"/>
    </source>
</evidence>
<name>A0ACC1LAM9_9FUNG</name>
<dbReference type="Proteomes" id="UP001140096">
    <property type="component" value="Unassembled WGS sequence"/>
</dbReference>
<organism evidence="1 2">
    <name type="scientific">Coemansia furcata</name>
    <dbReference type="NCBI Taxonomy" id="417177"/>
    <lineage>
        <taxon>Eukaryota</taxon>
        <taxon>Fungi</taxon>
        <taxon>Fungi incertae sedis</taxon>
        <taxon>Zoopagomycota</taxon>
        <taxon>Kickxellomycotina</taxon>
        <taxon>Kickxellomycetes</taxon>
        <taxon>Kickxellales</taxon>
        <taxon>Kickxellaceae</taxon>
        <taxon>Coemansia</taxon>
    </lineage>
</organism>
<keyword evidence="2" id="KW-1185">Reference proteome</keyword>
<dbReference type="EMBL" id="JANBUP010001584">
    <property type="protein sequence ID" value="KAJ2804786.1"/>
    <property type="molecule type" value="Genomic_DNA"/>
</dbReference>
<reference evidence="1" key="1">
    <citation type="submission" date="2022-07" db="EMBL/GenBank/DDBJ databases">
        <title>Phylogenomic reconstructions and comparative analyses of Kickxellomycotina fungi.</title>
        <authorList>
            <person name="Reynolds N.K."/>
            <person name="Stajich J.E."/>
            <person name="Barry K."/>
            <person name="Grigoriev I.V."/>
            <person name="Crous P."/>
            <person name="Smith M.E."/>
        </authorList>
    </citation>
    <scope>NUCLEOTIDE SEQUENCE</scope>
    <source>
        <strain evidence="1">CBS 102833</strain>
    </source>
</reference>
<gene>
    <name evidence="1" type="ORF">H4S07_004155</name>
</gene>
<evidence type="ECO:0000313" key="2">
    <source>
        <dbReference type="Proteomes" id="UP001140096"/>
    </source>
</evidence>
<sequence length="266" mass="28817">MYDRSTCQPVDIDNIDMSFYTATCSLFSADMEAEMDLISQRSASDPGNSSSGVSTMVSHRTTLPDSFDITDSRNGRMPASTGMFASTPVRAPSHESSAGTSMFLAQNSASTTNIMSFSAGNGGLEAETYFSGTTAAEISGSNMTCPMSCTVRNLIGASVTTGAKLVDVNGSSGIFFVFPDLSIRKDGEYRFRFSFFDLKCDTSDMLNTTAQIKARTFSEPFRVYSAKQFPGMIESTPLSKHFAKQGVKIPVRKESSKAQDEDDWNN</sequence>